<accession>A0A1F7GHM8</accession>
<gene>
    <name evidence="1" type="ORF">A2866_00645</name>
</gene>
<sequence length="373" mass="41650">MHETFIPIPEAMIESTLETNIPAKKIETAREFTKQVPFPQVVLAGLKDIGFQTLDEAIRHIPPRYLLSWLSWRYSLIVANPSLPIDRETRQESPLEKKFDGTYDINSAKASLKLPPTGFEGYFVGKDEDNIHEVAAVLLGLHGDSSYGGETLADTVLPGSLTVRNELLKKIKEQDKAKIIDQMVKLKIPTKLDSSGVATYIGILGDLSLRNIALQHRFDDPTRVNRFFKLLTSNEVNSVQDISALIELDSVFGSMIGRLRSLLNGNKKGEAWQKQTHDVVERYIGALAYEMAESKIRERFNLPPSMTTQNQFGGDHPSWANLPRELNISLDGKNPVILNVQRGYAFASLVGKMGNPLVRSAMPGMRRIAQIVI</sequence>
<evidence type="ECO:0000313" key="2">
    <source>
        <dbReference type="Proteomes" id="UP000177026"/>
    </source>
</evidence>
<dbReference type="AlphaFoldDB" id="A0A1F7GHM8"/>
<name>A0A1F7GHM8_9BACT</name>
<protein>
    <submittedName>
        <fullName evidence="1">Uncharacterized protein</fullName>
    </submittedName>
</protein>
<proteinExistence type="predicted"/>
<dbReference type="EMBL" id="MFZI01000070">
    <property type="protein sequence ID" value="OGK18460.1"/>
    <property type="molecule type" value="Genomic_DNA"/>
</dbReference>
<dbReference type="Proteomes" id="UP000177026">
    <property type="component" value="Unassembled WGS sequence"/>
</dbReference>
<organism evidence="1 2">
    <name type="scientific">Candidatus Roizmanbacteria bacterium RIFCSPHIGHO2_01_FULL_39_8</name>
    <dbReference type="NCBI Taxonomy" id="1802033"/>
    <lineage>
        <taxon>Bacteria</taxon>
        <taxon>Candidatus Roizmaniibacteriota</taxon>
    </lineage>
</organism>
<comment type="caution">
    <text evidence="1">The sequence shown here is derived from an EMBL/GenBank/DDBJ whole genome shotgun (WGS) entry which is preliminary data.</text>
</comment>
<evidence type="ECO:0000313" key="1">
    <source>
        <dbReference type="EMBL" id="OGK18460.1"/>
    </source>
</evidence>
<reference evidence="1 2" key="1">
    <citation type="journal article" date="2016" name="Nat. Commun.">
        <title>Thousands of microbial genomes shed light on interconnected biogeochemical processes in an aquifer system.</title>
        <authorList>
            <person name="Anantharaman K."/>
            <person name="Brown C.T."/>
            <person name="Hug L.A."/>
            <person name="Sharon I."/>
            <person name="Castelle C.J."/>
            <person name="Probst A.J."/>
            <person name="Thomas B.C."/>
            <person name="Singh A."/>
            <person name="Wilkins M.J."/>
            <person name="Karaoz U."/>
            <person name="Brodie E.L."/>
            <person name="Williams K.H."/>
            <person name="Hubbard S.S."/>
            <person name="Banfield J.F."/>
        </authorList>
    </citation>
    <scope>NUCLEOTIDE SEQUENCE [LARGE SCALE GENOMIC DNA]</scope>
</reference>